<evidence type="ECO:0000256" key="1">
    <source>
        <dbReference type="ARBA" id="ARBA00022574"/>
    </source>
</evidence>
<evidence type="ECO:0000313" key="5">
    <source>
        <dbReference type="EMBL" id="EFH86187.1"/>
    </source>
</evidence>
<keyword evidence="2" id="KW-0677">Repeat</keyword>
<comment type="caution">
    <text evidence="5">The sequence shown here is derived from an EMBL/GenBank/DDBJ whole genome shotgun (WGS) entry which is preliminary data.</text>
</comment>
<feature type="repeat" description="WD" evidence="3">
    <location>
        <begin position="608"/>
        <end position="639"/>
    </location>
</feature>
<dbReference type="Gene3D" id="3.40.50.300">
    <property type="entry name" value="P-loop containing nucleotide triphosphate hydrolases"/>
    <property type="match status" value="1"/>
</dbReference>
<proteinExistence type="predicted"/>
<evidence type="ECO:0000256" key="3">
    <source>
        <dbReference type="PROSITE-ProRule" id="PRU00221"/>
    </source>
</evidence>
<dbReference type="CDD" id="cd00200">
    <property type="entry name" value="WD40"/>
    <property type="match status" value="2"/>
</dbReference>
<feature type="domain" description="HTH cro/C1-type" evidence="4">
    <location>
        <begin position="17"/>
        <end position="58"/>
    </location>
</feature>
<dbReference type="SUPFAM" id="SSF63825">
    <property type="entry name" value="YWTD domain"/>
    <property type="match status" value="1"/>
</dbReference>
<dbReference type="STRING" id="485913.Krac_7475"/>
<dbReference type="SUPFAM" id="SSF50978">
    <property type="entry name" value="WD40 repeat-like"/>
    <property type="match status" value="1"/>
</dbReference>
<dbReference type="InParanoid" id="D6TK87"/>
<dbReference type="Gene3D" id="1.10.260.40">
    <property type="entry name" value="lambda repressor-like DNA-binding domains"/>
    <property type="match status" value="1"/>
</dbReference>
<protein>
    <submittedName>
        <fullName evidence="5">Transcriptional regulator, XRE family</fullName>
    </submittedName>
</protein>
<accession>D6TK87</accession>
<feature type="repeat" description="WD" evidence="3">
    <location>
        <begin position="778"/>
        <end position="819"/>
    </location>
</feature>
<dbReference type="Pfam" id="PF00931">
    <property type="entry name" value="NB-ARC"/>
    <property type="match status" value="1"/>
</dbReference>
<dbReference type="eggNOG" id="COG2319">
    <property type="taxonomic scope" value="Bacteria"/>
</dbReference>
<dbReference type="InterPro" id="IPR019775">
    <property type="entry name" value="WD40_repeat_CS"/>
</dbReference>
<dbReference type="CDD" id="cd00093">
    <property type="entry name" value="HTH_XRE"/>
    <property type="match status" value="1"/>
</dbReference>
<dbReference type="SUPFAM" id="SSF50998">
    <property type="entry name" value="Quinoprotein alcohol dehydrogenase-like"/>
    <property type="match status" value="1"/>
</dbReference>
<dbReference type="InterPro" id="IPR001387">
    <property type="entry name" value="Cro/C1-type_HTH"/>
</dbReference>
<dbReference type="PANTHER" id="PTHR19848:SF8">
    <property type="entry name" value="F-BOX AND WD REPEAT DOMAIN CONTAINING 7"/>
    <property type="match status" value="1"/>
</dbReference>
<dbReference type="InterPro" id="IPR003593">
    <property type="entry name" value="AAA+_ATPase"/>
</dbReference>
<name>D6TK87_KTERA</name>
<dbReference type="PROSITE" id="PS00678">
    <property type="entry name" value="WD_REPEATS_1"/>
    <property type="match status" value="6"/>
</dbReference>
<keyword evidence="6" id="KW-1185">Reference proteome</keyword>
<dbReference type="AlphaFoldDB" id="D6TK87"/>
<dbReference type="SUPFAM" id="SSF52540">
    <property type="entry name" value="P-loop containing nucleoside triphosphate hydrolases"/>
    <property type="match status" value="1"/>
</dbReference>
<gene>
    <name evidence="5" type="ORF">Krac_7475</name>
</gene>
<feature type="repeat" description="WD" evidence="3">
    <location>
        <begin position="820"/>
        <end position="861"/>
    </location>
</feature>
<keyword evidence="1 3" id="KW-0853">WD repeat</keyword>
<dbReference type="InterPro" id="IPR027417">
    <property type="entry name" value="P-loop_NTPase"/>
</dbReference>
<dbReference type="GO" id="GO:0003677">
    <property type="term" value="F:DNA binding"/>
    <property type="evidence" value="ECO:0007669"/>
    <property type="project" value="InterPro"/>
</dbReference>
<sequence length="1251" mass="138365">MTRYSYRERDYTFGQAMLKLRNSISLTQAALADLLGVSRRAVGEWEAGNTYPKAPHLQHFVELCVQQHVFEPGHEEEEIRALWKMAHQRVWLDEAWLSTLLTRPPVPPHPITQISDTAIVEVSSASTPQLSPQVERPVIPAFAKPVAFSHVDWVGALDVSHFAGREVEVVKLTQWIVQERCRLIAILGMGGIGKSTLVSLLGQRLASQFEAVLWCSVRDAPSCEELVADCISFFSETPPTAFPSSLEQRINQLVARLQARRCLLVLDNLETLLVSGNLESGYLPGYEGYGRLVGRLAESEHQSCVLLTSREKPREIEPLEGARGHVRSLRLQGLDEQAAHELLADKELNGTFSAWQHLVASYGGNPLALKIVAQGVSDLFAGDIDRFLEEGELVFNGVRAVLRQQVGRLSMLEHLLLTWLAVLREWTSLDTLAQVLHPRIPRAPLLEALEALRRRSLLERGQQANFSLQSMVMEYLTDELCEYLAEEIMQGTPQQLRRVALSQARAQDYVREIQVRLLVRPLIERLRAELVSDAQIEAHLLRLLEQFRAEDAAVQGYGPANVISLLKDLRGHLRGLNLSRLAIRGAYLQDVEMQDACLRGALLQESTFSEHPDVIDVVAISPTGQYWAAAGYQGKVRLWRDAGRVLHRVWQAHTNVIETLTFSPNGRLLVSGAWDDTIKLWDVESGKLLWTGVQHGNVNCVTFTPDGRLLTSGGGDARIQLWDTQSGTVIQQITNQGGTVCWLDWSPDGTQLATGCADGNIWLWQPGVSEPENHVHQLSGHTHWVTGLAFAPNGIQLASASFDGTVKLWDLERLECIQTFSGHTDRVIRVVWSPDGRTVASAGFDKTIWLWDTQEQRARAVLREHTAAIFSLAFTPDSRTLLSGSSDGTIRAWDVERGQCLHVIGGYVASLYDVDWNPDGKQLFTAGADTLVTIWDRASGAPSGILRGHRWTVFGIAASPDGQLLVSTGHDNHMALWEVGNDVPLHLLRPPDGADTIFYKVMWSPDGHFLACGTYMHGAQVWDVTTLTRRWVAQASSNLIRDVAWSPDGMWVAGGSDDGSVSIWAAADGSQRLQRRHAGAIFCVAWSLDGTWLACGGGGREGGEVLIYETQSGELLRTLVSHPGLVYAVAWSPGGDMLISAGSDGKLRWWEVASGQCVRVQEAHHGMVETLKVSPDGRMLASCGHDGVLLVWDLHSGERLQTLRRDRPYERLDITGTHGLSDAQKASLCSLGAFEETAKINSVLRGEKVQE</sequence>
<dbReference type="PANTHER" id="PTHR19848">
    <property type="entry name" value="WD40 REPEAT PROTEIN"/>
    <property type="match status" value="1"/>
</dbReference>
<dbReference type="PROSITE" id="PS50082">
    <property type="entry name" value="WD_REPEATS_2"/>
    <property type="match status" value="12"/>
</dbReference>
<dbReference type="Gene3D" id="2.130.10.10">
    <property type="entry name" value="YVTN repeat-like/Quinoprotein amine dehydrogenase"/>
    <property type="match status" value="5"/>
</dbReference>
<dbReference type="PRINTS" id="PR00364">
    <property type="entry name" value="DISEASERSIST"/>
</dbReference>
<feature type="repeat" description="WD" evidence="3">
    <location>
        <begin position="650"/>
        <end position="691"/>
    </location>
</feature>
<dbReference type="InterPro" id="IPR036322">
    <property type="entry name" value="WD40_repeat_dom_sf"/>
</dbReference>
<dbReference type="Pfam" id="PF01381">
    <property type="entry name" value="HTH_3"/>
    <property type="match status" value="1"/>
</dbReference>
<dbReference type="SMART" id="SM00382">
    <property type="entry name" value="AAA"/>
    <property type="match status" value="1"/>
</dbReference>
<dbReference type="Proteomes" id="UP000004508">
    <property type="component" value="Unassembled WGS sequence"/>
</dbReference>
<dbReference type="InterPro" id="IPR015943">
    <property type="entry name" value="WD40/YVTN_repeat-like_dom_sf"/>
</dbReference>
<feature type="repeat" description="WD" evidence="3">
    <location>
        <begin position="904"/>
        <end position="936"/>
    </location>
</feature>
<dbReference type="SMART" id="SM00320">
    <property type="entry name" value="WD40"/>
    <property type="match status" value="14"/>
</dbReference>
<reference evidence="5 6" key="1">
    <citation type="journal article" date="2011" name="Stand. Genomic Sci.">
        <title>Non-contiguous finished genome sequence and contextual data of the filamentous soil bacterium Ktedonobacter racemifer type strain (SOSP1-21).</title>
        <authorList>
            <person name="Chang Y.J."/>
            <person name="Land M."/>
            <person name="Hauser L."/>
            <person name="Chertkov O."/>
            <person name="Del Rio T.G."/>
            <person name="Nolan M."/>
            <person name="Copeland A."/>
            <person name="Tice H."/>
            <person name="Cheng J.F."/>
            <person name="Lucas S."/>
            <person name="Han C."/>
            <person name="Goodwin L."/>
            <person name="Pitluck S."/>
            <person name="Ivanova N."/>
            <person name="Ovchinikova G."/>
            <person name="Pati A."/>
            <person name="Chen A."/>
            <person name="Palaniappan K."/>
            <person name="Mavromatis K."/>
            <person name="Liolios K."/>
            <person name="Brettin T."/>
            <person name="Fiebig A."/>
            <person name="Rohde M."/>
            <person name="Abt B."/>
            <person name="Goker M."/>
            <person name="Detter J.C."/>
            <person name="Woyke T."/>
            <person name="Bristow J."/>
            <person name="Eisen J.A."/>
            <person name="Markowitz V."/>
            <person name="Hugenholtz P."/>
            <person name="Kyrpides N.C."/>
            <person name="Klenk H.P."/>
            <person name="Lapidus A."/>
        </authorList>
    </citation>
    <scope>NUCLEOTIDE SEQUENCE [LARGE SCALE GENOMIC DNA]</scope>
    <source>
        <strain evidence="6">DSM 44963</strain>
    </source>
</reference>
<feature type="repeat" description="WD" evidence="3">
    <location>
        <begin position="862"/>
        <end position="903"/>
    </location>
</feature>
<dbReference type="SUPFAM" id="SSF47413">
    <property type="entry name" value="lambda repressor-like DNA-binding domains"/>
    <property type="match status" value="1"/>
</dbReference>
<dbReference type="PRINTS" id="PR00320">
    <property type="entry name" value="GPROTEINBRPT"/>
</dbReference>
<dbReference type="EMBL" id="ADVG01000002">
    <property type="protein sequence ID" value="EFH86187.1"/>
    <property type="molecule type" value="Genomic_DNA"/>
</dbReference>
<feature type="repeat" description="WD" evidence="3">
    <location>
        <begin position="1033"/>
        <end position="1074"/>
    </location>
</feature>
<dbReference type="PROSITE" id="PS50294">
    <property type="entry name" value="WD_REPEATS_REGION"/>
    <property type="match status" value="11"/>
</dbReference>
<evidence type="ECO:0000313" key="6">
    <source>
        <dbReference type="Proteomes" id="UP000004508"/>
    </source>
</evidence>
<dbReference type="PROSITE" id="PS50943">
    <property type="entry name" value="HTH_CROC1"/>
    <property type="match status" value="1"/>
</dbReference>
<dbReference type="InterPro" id="IPR002182">
    <property type="entry name" value="NB-ARC"/>
</dbReference>
<dbReference type="GO" id="GO:0043531">
    <property type="term" value="F:ADP binding"/>
    <property type="evidence" value="ECO:0007669"/>
    <property type="project" value="InterPro"/>
</dbReference>
<organism evidence="5 6">
    <name type="scientific">Ktedonobacter racemifer DSM 44963</name>
    <dbReference type="NCBI Taxonomy" id="485913"/>
    <lineage>
        <taxon>Bacteria</taxon>
        <taxon>Bacillati</taxon>
        <taxon>Chloroflexota</taxon>
        <taxon>Ktedonobacteria</taxon>
        <taxon>Ktedonobacterales</taxon>
        <taxon>Ktedonobacteraceae</taxon>
        <taxon>Ktedonobacter</taxon>
    </lineage>
</organism>
<feature type="repeat" description="WD" evidence="3">
    <location>
        <begin position="733"/>
        <end position="765"/>
    </location>
</feature>
<dbReference type="InterPro" id="IPR020472">
    <property type="entry name" value="WD40_PAC1"/>
</dbReference>
<feature type="repeat" description="WD" evidence="3">
    <location>
        <begin position="1161"/>
        <end position="1202"/>
    </location>
</feature>
<dbReference type="Pfam" id="PF00400">
    <property type="entry name" value="WD40"/>
    <property type="match status" value="13"/>
</dbReference>
<feature type="repeat" description="WD" evidence="3">
    <location>
        <begin position="946"/>
        <end position="979"/>
    </location>
</feature>
<dbReference type="InterPro" id="IPR011047">
    <property type="entry name" value="Quinoprotein_ADH-like_sf"/>
</dbReference>
<dbReference type="RefSeq" id="WP_007910284.1">
    <property type="nucleotide sequence ID" value="NZ_ADVG01000002.1"/>
</dbReference>
<dbReference type="OrthoDB" id="153092at2"/>
<dbReference type="InterPro" id="IPR010982">
    <property type="entry name" value="Lambda_DNA-bd_dom_sf"/>
</dbReference>
<evidence type="ECO:0000256" key="2">
    <source>
        <dbReference type="ARBA" id="ARBA00022737"/>
    </source>
</evidence>
<dbReference type="InterPro" id="IPR001680">
    <property type="entry name" value="WD40_rpt"/>
</dbReference>
<feature type="repeat" description="WD" evidence="3">
    <location>
        <begin position="1119"/>
        <end position="1160"/>
    </location>
</feature>
<feature type="repeat" description="WD" evidence="3">
    <location>
        <begin position="691"/>
        <end position="732"/>
    </location>
</feature>
<evidence type="ECO:0000259" key="4">
    <source>
        <dbReference type="PROSITE" id="PS50943"/>
    </source>
</evidence>